<dbReference type="SUPFAM" id="SSF56091">
    <property type="entry name" value="DNA ligase/mRNA capping enzyme, catalytic domain"/>
    <property type="match status" value="1"/>
</dbReference>
<comment type="catalytic activity">
    <reaction evidence="4">
        <text>ATP + (deoxyribonucleotide)n-3'-hydroxyl + 5'-phospho-(deoxyribonucleotide)m = (deoxyribonucleotide)n+m + AMP + diphosphate.</text>
        <dbReference type="EC" id="6.5.1.1"/>
    </reaction>
</comment>
<accession>A0A0W0V8F0</accession>
<dbReference type="Gene3D" id="3.30.470.30">
    <property type="entry name" value="DNA ligase/mRNA capping enzyme"/>
    <property type="match status" value="1"/>
</dbReference>
<dbReference type="InterPro" id="IPR014146">
    <property type="entry name" value="LigD_ligase_dom"/>
</dbReference>
<dbReference type="EMBL" id="LNYJ01000011">
    <property type="protein sequence ID" value="KTD16362.1"/>
    <property type="molecule type" value="Genomic_DNA"/>
</dbReference>
<protein>
    <recommendedName>
        <fullName evidence="2">DNA ligase (ATP)</fullName>
        <ecNumber evidence="2">6.5.1.1</ecNumber>
    </recommendedName>
</protein>
<dbReference type="Pfam" id="PF04679">
    <property type="entry name" value="DNA_ligase_A_C"/>
    <property type="match status" value="1"/>
</dbReference>
<dbReference type="CDD" id="cd07906">
    <property type="entry name" value="Adenylation_DNA_ligase_LigD_LigC"/>
    <property type="match status" value="1"/>
</dbReference>
<name>A0A0W0V8F0_9GAMM</name>
<reference evidence="6 7" key="1">
    <citation type="submission" date="2015-11" db="EMBL/GenBank/DDBJ databases">
        <title>Genomic analysis of 38 Legionella species identifies large and diverse effector repertoires.</title>
        <authorList>
            <person name="Burstein D."/>
            <person name="Amaro F."/>
            <person name="Zusman T."/>
            <person name="Lifshitz Z."/>
            <person name="Cohen O."/>
            <person name="Gilbert J.A."/>
            <person name="Pupko T."/>
            <person name="Shuman H.A."/>
            <person name="Segal G."/>
        </authorList>
    </citation>
    <scope>NUCLEOTIDE SEQUENCE [LARGE SCALE GENOMIC DNA]</scope>
    <source>
        <strain evidence="6 7">BL-540</strain>
    </source>
</reference>
<dbReference type="Pfam" id="PF01068">
    <property type="entry name" value="DNA_ligase_A_M"/>
    <property type="match status" value="1"/>
</dbReference>
<dbReference type="GO" id="GO:0006310">
    <property type="term" value="P:DNA recombination"/>
    <property type="evidence" value="ECO:0007669"/>
    <property type="project" value="InterPro"/>
</dbReference>
<sequence length="347" mass="39694">MAKSKDKKAHHSHLKPSGMPETISAQLATLVDHPPCGDDWLHEIKFDGYRILAIKCGKHAQLLSRNNKDWTDEFPSIREAISQLTVKQAIFDGELVFLDDSNRSNFQLLQNRLQTNFDLSLIYYVFDLLYYDEYDLRSLPLIKRKEILKSLLPEAAITLQYSEHILDKGEAVFQRACALSLEGIISKKINSPYMGGRAKTWLKIKCSHRQELVVGGFTPPKGGRAYFGSLYLGYFNKNKELIYCGNVGTGFTQNSLAELHHELKNCISSHNPFNSRPPGIKTATWVLPQLVVEVEFTEWTKEGRLRHPSFKGLRKDKDASEIIREKETPIEKLEQHYSIKNLTTDKN</sequence>
<dbReference type="SUPFAM" id="SSF50249">
    <property type="entry name" value="Nucleic acid-binding proteins"/>
    <property type="match status" value="1"/>
</dbReference>
<organism evidence="6 7">
    <name type="scientific">Legionella jordanis</name>
    <dbReference type="NCBI Taxonomy" id="456"/>
    <lineage>
        <taxon>Bacteria</taxon>
        <taxon>Pseudomonadati</taxon>
        <taxon>Pseudomonadota</taxon>
        <taxon>Gammaproteobacteria</taxon>
        <taxon>Legionellales</taxon>
        <taxon>Legionellaceae</taxon>
        <taxon>Legionella</taxon>
    </lineage>
</organism>
<dbReference type="GO" id="GO:0006281">
    <property type="term" value="P:DNA repair"/>
    <property type="evidence" value="ECO:0007669"/>
    <property type="project" value="InterPro"/>
</dbReference>
<dbReference type="PROSITE" id="PS50160">
    <property type="entry name" value="DNA_LIGASE_A3"/>
    <property type="match status" value="1"/>
</dbReference>
<dbReference type="Gene3D" id="2.40.50.140">
    <property type="entry name" value="Nucleic acid-binding proteins"/>
    <property type="match status" value="1"/>
</dbReference>
<proteinExistence type="inferred from homology"/>
<dbReference type="InterPro" id="IPR050191">
    <property type="entry name" value="ATP-dep_DNA_ligase"/>
</dbReference>
<dbReference type="PATRIC" id="fig|456.5.peg.705"/>
<dbReference type="GO" id="GO:0005524">
    <property type="term" value="F:ATP binding"/>
    <property type="evidence" value="ECO:0007669"/>
    <property type="project" value="InterPro"/>
</dbReference>
<keyword evidence="7" id="KW-1185">Reference proteome</keyword>
<dbReference type="EC" id="6.5.1.1" evidence="2"/>
<gene>
    <name evidence="6" type="primary">ligD</name>
    <name evidence="6" type="ORF">Ljor_0668</name>
</gene>
<dbReference type="InterPro" id="IPR012309">
    <property type="entry name" value="DNA_ligase_ATP-dep_C"/>
</dbReference>
<dbReference type="RefSeq" id="WP_058470223.1">
    <property type="nucleotide sequence ID" value="NZ_CAAAIC010000004.1"/>
</dbReference>
<dbReference type="PANTHER" id="PTHR45674">
    <property type="entry name" value="DNA LIGASE 1/3 FAMILY MEMBER"/>
    <property type="match status" value="1"/>
</dbReference>
<dbReference type="CDD" id="cd07971">
    <property type="entry name" value="OBF_DNA_ligase_LigD"/>
    <property type="match status" value="1"/>
</dbReference>
<evidence type="ECO:0000313" key="6">
    <source>
        <dbReference type="EMBL" id="KTD16362.1"/>
    </source>
</evidence>
<comment type="caution">
    <text evidence="6">The sequence shown here is derived from an EMBL/GenBank/DDBJ whole genome shotgun (WGS) entry which is preliminary data.</text>
</comment>
<dbReference type="PANTHER" id="PTHR45674:SF4">
    <property type="entry name" value="DNA LIGASE 1"/>
    <property type="match status" value="1"/>
</dbReference>
<dbReference type="AlphaFoldDB" id="A0A0W0V8F0"/>
<dbReference type="OrthoDB" id="9802472at2"/>
<dbReference type="InterPro" id="IPR012310">
    <property type="entry name" value="DNA_ligase_ATP-dep_cent"/>
</dbReference>
<evidence type="ECO:0000256" key="1">
    <source>
        <dbReference type="ARBA" id="ARBA00007572"/>
    </source>
</evidence>
<dbReference type="STRING" id="456.Ljor_0668"/>
<dbReference type="GO" id="GO:0003910">
    <property type="term" value="F:DNA ligase (ATP) activity"/>
    <property type="evidence" value="ECO:0007669"/>
    <property type="project" value="UniProtKB-EC"/>
</dbReference>
<dbReference type="Gene3D" id="3.30.1490.70">
    <property type="match status" value="1"/>
</dbReference>
<evidence type="ECO:0000256" key="2">
    <source>
        <dbReference type="ARBA" id="ARBA00012727"/>
    </source>
</evidence>
<dbReference type="InterPro" id="IPR012340">
    <property type="entry name" value="NA-bd_OB-fold"/>
</dbReference>
<comment type="similarity">
    <text evidence="1">Belongs to the ATP-dependent DNA ligase family.</text>
</comment>
<feature type="domain" description="ATP-dependent DNA ligase family profile" evidence="5">
    <location>
        <begin position="114"/>
        <end position="215"/>
    </location>
</feature>
<evidence type="ECO:0000256" key="3">
    <source>
        <dbReference type="ARBA" id="ARBA00022598"/>
    </source>
</evidence>
<dbReference type="Proteomes" id="UP000055035">
    <property type="component" value="Unassembled WGS sequence"/>
</dbReference>
<evidence type="ECO:0000259" key="5">
    <source>
        <dbReference type="PROSITE" id="PS50160"/>
    </source>
</evidence>
<evidence type="ECO:0000256" key="4">
    <source>
        <dbReference type="ARBA" id="ARBA00034003"/>
    </source>
</evidence>
<keyword evidence="3 6" id="KW-0436">Ligase</keyword>
<evidence type="ECO:0000313" key="7">
    <source>
        <dbReference type="Proteomes" id="UP000055035"/>
    </source>
</evidence>
<dbReference type="NCBIfam" id="TIGR02779">
    <property type="entry name" value="NHEJ_ligase_lig"/>
    <property type="match status" value="1"/>
</dbReference>